<accession>A0ABQ8GCD4</accession>
<evidence type="ECO:0000313" key="2">
    <source>
        <dbReference type="EMBL" id="KAH7051245.1"/>
    </source>
</evidence>
<feature type="chain" id="PRO_5047286328" evidence="1">
    <location>
        <begin position="21"/>
        <end position="266"/>
    </location>
</feature>
<name>A0ABQ8GCD4_9PEZI</name>
<organism evidence="2 3">
    <name type="scientific">Macrophomina phaseolina</name>
    <dbReference type="NCBI Taxonomy" id="35725"/>
    <lineage>
        <taxon>Eukaryota</taxon>
        <taxon>Fungi</taxon>
        <taxon>Dikarya</taxon>
        <taxon>Ascomycota</taxon>
        <taxon>Pezizomycotina</taxon>
        <taxon>Dothideomycetes</taxon>
        <taxon>Dothideomycetes incertae sedis</taxon>
        <taxon>Botryosphaeriales</taxon>
        <taxon>Botryosphaeriaceae</taxon>
        <taxon>Macrophomina</taxon>
    </lineage>
</organism>
<gene>
    <name evidence="2" type="ORF">B0J12DRAFT_752786</name>
</gene>
<keyword evidence="1" id="KW-0732">Signal</keyword>
<protein>
    <submittedName>
        <fullName evidence="2">Uncharacterized protein</fullName>
    </submittedName>
</protein>
<evidence type="ECO:0000313" key="3">
    <source>
        <dbReference type="Proteomes" id="UP000774617"/>
    </source>
</evidence>
<dbReference type="EMBL" id="JAGTJR010000012">
    <property type="protein sequence ID" value="KAH7051245.1"/>
    <property type="molecule type" value="Genomic_DNA"/>
</dbReference>
<sequence length="266" mass="27784">MNFFNLAILAIVALLGMVTAAPRDPLIERGAGSAVAEPWSSDEIFTVLPNSALFSVQTGPDMPSGASVAASVDGNLLYTTTSVYQPVDSTSNHAEHAAGIEAAGYKPCTTSSLSFTLLNTSTFTNEPVVTLTTYTSPTTLLATVTPTFTTPLTISDGTFASESLAIVSSDASSWEEPVTTHFARVDAPHLSINCSNIGSLGPIATHSSSVTVFDTSALTSKPIARSSEEIFSILPISETISTTFLVPSHRPRAAMSSSRVRITGGY</sequence>
<proteinExistence type="predicted"/>
<evidence type="ECO:0000256" key="1">
    <source>
        <dbReference type="SAM" id="SignalP"/>
    </source>
</evidence>
<dbReference type="Proteomes" id="UP000774617">
    <property type="component" value="Unassembled WGS sequence"/>
</dbReference>
<feature type="signal peptide" evidence="1">
    <location>
        <begin position="1"/>
        <end position="20"/>
    </location>
</feature>
<reference evidence="2 3" key="1">
    <citation type="journal article" date="2021" name="Nat. Commun.">
        <title>Genetic determinants of endophytism in the Arabidopsis root mycobiome.</title>
        <authorList>
            <person name="Mesny F."/>
            <person name="Miyauchi S."/>
            <person name="Thiergart T."/>
            <person name="Pickel B."/>
            <person name="Atanasova L."/>
            <person name="Karlsson M."/>
            <person name="Huettel B."/>
            <person name="Barry K.W."/>
            <person name="Haridas S."/>
            <person name="Chen C."/>
            <person name="Bauer D."/>
            <person name="Andreopoulos W."/>
            <person name="Pangilinan J."/>
            <person name="LaButti K."/>
            <person name="Riley R."/>
            <person name="Lipzen A."/>
            <person name="Clum A."/>
            <person name="Drula E."/>
            <person name="Henrissat B."/>
            <person name="Kohler A."/>
            <person name="Grigoriev I.V."/>
            <person name="Martin F.M."/>
            <person name="Hacquard S."/>
        </authorList>
    </citation>
    <scope>NUCLEOTIDE SEQUENCE [LARGE SCALE GENOMIC DNA]</scope>
    <source>
        <strain evidence="2 3">MPI-SDFR-AT-0080</strain>
    </source>
</reference>
<comment type="caution">
    <text evidence="2">The sequence shown here is derived from an EMBL/GenBank/DDBJ whole genome shotgun (WGS) entry which is preliminary data.</text>
</comment>
<keyword evidence="3" id="KW-1185">Reference proteome</keyword>